<keyword evidence="3" id="KW-1185">Reference proteome</keyword>
<accession>A0A9P7K270</accession>
<feature type="region of interest" description="Disordered" evidence="1">
    <location>
        <begin position="49"/>
        <end position="91"/>
    </location>
</feature>
<dbReference type="AlphaFoldDB" id="A0A9P7K270"/>
<protein>
    <submittedName>
        <fullName evidence="2">Uncharacterized protein</fullName>
    </submittedName>
</protein>
<proteinExistence type="predicted"/>
<name>A0A9P7K270_9AGAR</name>
<feature type="non-terminal residue" evidence="2">
    <location>
        <position position="91"/>
    </location>
</feature>
<dbReference type="EMBL" id="JABCKV010004423">
    <property type="protein sequence ID" value="KAG5633839.1"/>
    <property type="molecule type" value="Genomic_DNA"/>
</dbReference>
<gene>
    <name evidence="2" type="ORF">DXG03_006607</name>
</gene>
<comment type="caution">
    <text evidence="2">The sequence shown here is derived from an EMBL/GenBank/DDBJ whole genome shotgun (WGS) entry which is preliminary data.</text>
</comment>
<evidence type="ECO:0000313" key="2">
    <source>
        <dbReference type="EMBL" id="KAG5633839.1"/>
    </source>
</evidence>
<reference evidence="2" key="1">
    <citation type="submission" date="2020-07" db="EMBL/GenBank/DDBJ databases">
        <authorList>
            <person name="Nieuwenhuis M."/>
            <person name="Van De Peppel L.J.J."/>
        </authorList>
    </citation>
    <scope>NUCLEOTIDE SEQUENCE</scope>
    <source>
        <strain evidence="2">AP01</strain>
        <tissue evidence="2">Mycelium</tissue>
    </source>
</reference>
<sequence>MPMPAPQWARLFLHSVTLRQRPAAGDATEDTDALPVPKQRRVRAFALRGEHAGSVEVETAPPPKANKRTRKARKAAETKATTGFPVPSGDK</sequence>
<dbReference type="Proteomes" id="UP000775547">
    <property type="component" value="Unassembled WGS sequence"/>
</dbReference>
<evidence type="ECO:0000256" key="1">
    <source>
        <dbReference type="SAM" id="MobiDB-lite"/>
    </source>
</evidence>
<reference evidence="2" key="2">
    <citation type="submission" date="2021-10" db="EMBL/GenBank/DDBJ databases">
        <title>Phylogenomics reveals ancestral predisposition of the termite-cultivated fungus Termitomyces towards a domesticated lifestyle.</title>
        <authorList>
            <person name="Auxier B."/>
            <person name="Grum-Grzhimaylo A."/>
            <person name="Cardenas M.E."/>
            <person name="Lodge J.D."/>
            <person name="Laessoe T."/>
            <person name="Pedersen O."/>
            <person name="Smith M.E."/>
            <person name="Kuyper T.W."/>
            <person name="Franco-Molano E.A."/>
            <person name="Baroni T.J."/>
            <person name="Aanen D.K."/>
        </authorList>
    </citation>
    <scope>NUCLEOTIDE SEQUENCE</scope>
    <source>
        <strain evidence="2">AP01</strain>
        <tissue evidence="2">Mycelium</tissue>
    </source>
</reference>
<organism evidence="2 3">
    <name type="scientific">Asterophora parasitica</name>
    <dbReference type="NCBI Taxonomy" id="117018"/>
    <lineage>
        <taxon>Eukaryota</taxon>
        <taxon>Fungi</taxon>
        <taxon>Dikarya</taxon>
        <taxon>Basidiomycota</taxon>
        <taxon>Agaricomycotina</taxon>
        <taxon>Agaricomycetes</taxon>
        <taxon>Agaricomycetidae</taxon>
        <taxon>Agaricales</taxon>
        <taxon>Tricholomatineae</taxon>
        <taxon>Lyophyllaceae</taxon>
        <taxon>Asterophora</taxon>
    </lineage>
</organism>
<evidence type="ECO:0000313" key="3">
    <source>
        <dbReference type="Proteomes" id="UP000775547"/>
    </source>
</evidence>